<dbReference type="Proteomes" id="UP001216139">
    <property type="component" value="Chromosome"/>
</dbReference>
<feature type="transmembrane region" description="Helical" evidence="6">
    <location>
        <begin position="248"/>
        <end position="273"/>
    </location>
</feature>
<keyword evidence="5 6" id="KW-0472">Membrane</keyword>
<feature type="transmembrane region" description="Helical" evidence="6">
    <location>
        <begin position="175"/>
        <end position="196"/>
    </location>
</feature>
<evidence type="ECO:0000256" key="4">
    <source>
        <dbReference type="ARBA" id="ARBA00022989"/>
    </source>
</evidence>
<keyword evidence="8" id="KW-1185">Reference proteome</keyword>
<evidence type="ECO:0000256" key="1">
    <source>
        <dbReference type="ARBA" id="ARBA00004651"/>
    </source>
</evidence>
<sequence length="364" mass="39918">MLGTMTVLADGGISAGVMSQGGEVWQDKDRLGAVMVTGLDLRRKFAIGSLLVALPILFYLLLHHGAGVLKAIIIVACLIPAFLAALSDSLLEISLKLHQDILPLQKNQVSVNLLRLLLILSIFLFPWTAIAILAASIPRTWGNYKLRKISTKHVNWNQKVDLKVRKRILSGVKRLLPESIYYCASGQITIWLISIFGTTSSIADVGALSRLTTVLSLLSILFSTLIYPRFARLANGKNLLIRYLQVQFGLILICIFVVAVVYLFSPQLLWIIGPKYSNLHTALVLSTIAACLGIMYGVSFSLCTVRGWAINPIIYIAMSVVVTAACAFLLDVSSLNGILLLNIITTAFQVLAIVTYTFVKIFKK</sequence>
<dbReference type="InterPro" id="IPR050833">
    <property type="entry name" value="Poly_Biosynth_Transport"/>
</dbReference>
<feature type="transmembrane region" description="Helical" evidence="6">
    <location>
        <begin position="45"/>
        <end position="62"/>
    </location>
</feature>
<accession>A0ABY7TBD9</accession>
<evidence type="ECO:0000313" key="7">
    <source>
        <dbReference type="EMBL" id="WCT13829.1"/>
    </source>
</evidence>
<evidence type="ECO:0000256" key="5">
    <source>
        <dbReference type="ARBA" id="ARBA00023136"/>
    </source>
</evidence>
<dbReference type="PANTHER" id="PTHR30250:SF11">
    <property type="entry name" value="O-ANTIGEN TRANSPORTER-RELATED"/>
    <property type="match status" value="1"/>
</dbReference>
<feature type="transmembrane region" description="Helical" evidence="6">
    <location>
        <begin position="113"/>
        <end position="137"/>
    </location>
</feature>
<gene>
    <name evidence="7" type="ORF">PQO05_07780</name>
</gene>
<evidence type="ECO:0000313" key="8">
    <source>
        <dbReference type="Proteomes" id="UP001216139"/>
    </source>
</evidence>
<feature type="transmembrane region" description="Helical" evidence="6">
    <location>
        <begin position="208"/>
        <end position="227"/>
    </location>
</feature>
<keyword evidence="3 6" id="KW-0812">Transmembrane</keyword>
<keyword evidence="2" id="KW-1003">Cell membrane</keyword>
<proteinExistence type="predicted"/>
<dbReference type="PANTHER" id="PTHR30250">
    <property type="entry name" value="PST FAMILY PREDICTED COLANIC ACID TRANSPORTER"/>
    <property type="match status" value="1"/>
</dbReference>
<protein>
    <submittedName>
        <fullName evidence="7">Polysaccharide biosynthesis protein</fullName>
    </submittedName>
</protein>
<feature type="transmembrane region" description="Helical" evidence="6">
    <location>
        <begin position="336"/>
        <end position="359"/>
    </location>
</feature>
<evidence type="ECO:0000256" key="3">
    <source>
        <dbReference type="ARBA" id="ARBA00022692"/>
    </source>
</evidence>
<feature type="transmembrane region" description="Helical" evidence="6">
    <location>
        <begin position="279"/>
        <end position="298"/>
    </location>
</feature>
<name>A0ABY7TBD9_9SPHI</name>
<organism evidence="7 8">
    <name type="scientific">Mucilaginibacter jinjuensis</name>
    <dbReference type="NCBI Taxonomy" id="1176721"/>
    <lineage>
        <taxon>Bacteria</taxon>
        <taxon>Pseudomonadati</taxon>
        <taxon>Bacteroidota</taxon>
        <taxon>Sphingobacteriia</taxon>
        <taxon>Sphingobacteriales</taxon>
        <taxon>Sphingobacteriaceae</taxon>
        <taxon>Mucilaginibacter</taxon>
    </lineage>
</organism>
<evidence type="ECO:0000256" key="6">
    <source>
        <dbReference type="SAM" id="Phobius"/>
    </source>
</evidence>
<dbReference type="RefSeq" id="WP_273632133.1">
    <property type="nucleotide sequence ID" value="NZ_CP117167.1"/>
</dbReference>
<dbReference type="EMBL" id="CP117167">
    <property type="protein sequence ID" value="WCT13829.1"/>
    <property type="molecule type" value="Genomic_DNA"/>
</dbReference>
<feature type="transmembrane region" description="Helical" evidence="6">
    <location>
        <begin position="310"/>
        <end position="330"/>
    </location>
</feature>
<comment type="subcellular location">
    <subcellularLocation>
        <location evidence="1">Cell membrane</location>
        <topology evidence="1">Multi-pass membrane protein</topology>
    </subcellularLocation>
</comment>
<feature type="transmembrane region" description="Helical" evidence="6">
    <location>
        <begin position="69"/>
        <end position="87"/>
    </location>
</feature>
<evidence type="ECO:0000256" key="2">
    <source>
        <dbReference type="ARBA" id="ARBA00022475"/>
    </source>
</evidence>
<reference evidence="7 8" key="1">
    <citation type="submission" date="2023-02" db="EMBL/GenBank/DDBJ databases">
        <title>Genome sequence of Mucilaginibacter jinjuensis strain KACC 16571.</title>
        <authorList>
            <person name="Kim S."/>
            <person name="Heo J."/>
            <person name="Kwon S.-W."/>
        </authorList>
    </citation>
    <scope>NUCLEOTIDE SEQUENCE [LARGE SCALE GENOMIC DNA]</scope>
    <source>
        <strain evidence="7 8">KACC 16571</strain>
    </source>
</reference>
<keyword evidence="4 6" id="KW-1133">Transmembrane helix</keyword>